<name>A0A7T0G1Y0_9BACT</name>
<dbReference type="AlphaFoldDB" id="A0A7T0G1Y0"/>
<dbReference type="EMBL" id="CP048685">
    <property type="protein sequence ID" value="QPJ63483.1"/>
    <property type="molecule type" value="Genomic_DNA"/>
</dbReference>
<organism evidence="1 2">
    <name type="scientific">Candidatus Nitronauta litoralis</name>
    <dbReference type="NCBI Taxonomy" id="2705533"/>
    <lineage>
        <taxon>Bacteria</taxon>
        <taxon>Pseudomonadati</taxon>
        <taxon>Nitrospinota/Tectimicrobiota group</taxon>
        <taxon>Nitrospinota</taxon>
        <taxon>Nitrospinia</taxon>
        <taxon>Nitrospinales</taxon>
        <taxon>Nitrospinaceae</taxon>
        <taxon>Candidatus Nitronauta</taxon>
    </lineage>
</organism>
<dbReference type="InterPro" id="IPR041164">
    <property type="entry name" value="LDcluster4"/>
</dbReference>
<evidence type="ECO:0000313" key="1">
    <source>
        <dbReference type="EMBL" id="QPJ63483.1"/>
    </source>
</evidence>
<proteinExistence type="predicted"/>
<gene>
    <name evidence="1" type="ORF">G3M70_17015</name>
</gene>
<accession>A0A7T0G1Y0</accession>
<dbReference type="Pfam" id="PF18306">
    <property type="entry name" value="LDcluster4"/>
    <property type="match status" value="1"/>
</dbReference>
<dbReference type="SUPFAM" id="SSF102405">
    <property type="entry name" value="MCP/YpsA-like"/>
    <property type="match status" value="1"/>
</dbReference>
<evidence type="ECO:0000313" key="2">
    <source>
        <dbReference type="Proteomes" id="UP000594688"/>
    </source>
</evidence>
<dbReference type="Proteomes" id="UP000594688">
    <property type="component" value="Chromosome"/>
</dbReference>
<dbReference type="Gene3D" id="3.40.50.450">
    <property type="match status" value="1"/>
</dbReference>
<sequence length="183" mass="19792">MTLKDIILGVIGSGTDPQEEYSVPLGQWIARQGFHLVNGGGGGTMEAVARGFQSHEGKSGLVLGILPAAKPCTTIEERKVYSPQTGYPNPHIDIPIRTHLPLSGNSGLQTGSRNHIVVLTADIVVALPGSEGTRSEIQLCLEYKKPLVILNTDGTWNDFQNTDVAMVDSLDEVYQKIIQWKVS</sequence>
<reference evidence="1 2" key="1">
    <citation type="submission" date="2020-02" db="EMBL/GenBank/DDBJ databases">
        <title>Genomic and physiological characterization of two novel Nitrospinaceae genera.</title>
        <authorList>
            <person name="Mueller A.J."/>
            <person name="Jung M.-Y."/>
            <person name="Strachan C.R."/>
            <person name="Herbold C.W."/>
            <person name="Kirkegaard R.H."/>
            <person name="Daims H."/>
        </authorList>
    </citation>
    <scope>NUCLEOTIDE SEQUENCE [LARGE SCALE GENOMIC DNA]</scope>
    <source>
        <strain evidence="1">EB</strain>
    </source>
</reference>
<protein>
    <submittedName>
        <fullName evidence="1">Molybdenum cofactor carrier protein</fullName>
    </submittedName>
</protein>
<dbReference type="KEGG" id="nli:G3M70_17015"/>